<evidence type="ECO:0000313" key="2">
    <source>
        <dbReference type="Proteomes" id="UP000613401"/>
    </source>
</evidence>
<keyword evidence="2" id="KW-1185">Reference proteome</keyword>
<accession>A0A8H4FGR0</accession>
<dbReference type="GeneID" id="69009569"/>
<dbReference type="Proteomes" id="UP000613401">
    <property type="component" value="Unassembled WGS sequence"/>
</dbReference>
<organism evidence="1 2">
    <name type="scientific">Colletotrichum gloeosporioides</name>
    <name type="common">Anthracnose fungus</name>
    <name type="synonym">Glomerella cingulata</name>
    <dbReference type="NCBI Taxonomy" id="474922"/>
    <lineage>
        <taxon>Eukaryota</taxon>
        <taxon>Fungi</taxon>
        <taxon>Dikarya</taxon>
        <taxon>Ascomycota</taxon>
        <taxon>Pezizomycotina</taxon>
        <taxon>Sordariomycetes</taxon>
        <taxon>Hypocreomycetidae</taxon>
        <taxon>Glomerellales</taxon>
        <taxon>Glomerellaceae</taxon>
        <taxon>Colletotrichum</taxon>
        <taxon>Colletotrichum gloeosporioides species complex</taxon>
    </lineage>
</organism>
<proteinExistence type="predicted"/>
<protein>
    <submittedName>
        <fullName evidence="1">Uncharacterized protein</fullName>
    </submittedName>
</protein>
<comment type="caution">
    <text evidence="1">The sequence shown here is derived from an EMBL/GenBank/DDBJ whole genome shotgun (WGS) entry which is preliminary data.</text>
</comment>
<gene>
    <name evidence="1" type="ORF">GCG54_00002407</name>
</gene>
<dbReference type="RefSeq" id="XP_045259534.1">
    <property type="nucleotide sequence ID" value="XM_045402499.1"/>
</dbReference>
<dbReference type="EMBL" id="WVTB01000076">
    <property type="protein sequence ID" value="KAF3800374.1"/>
    <property type="molecule type" value="Genomic_DNA"/>
</dbReference>
<reference evidence="1" key="2">
    <citation type="submission" date="2020-03" db="EMBL/GenBank/DDBJ databases">
        <authorList>
            <person name="Fu F.-F."/>
            <person name="Chen J."/>
        </authorList>
    </citation>
    <scope>NUCLEOTIDE SEQUENCE</scope>
    <source>
        <strain evidence="1">Lc1</strain>
    </source>
</reference>
<dbReference type="AlphaFoldDB" id="A0A8H4FGR0"/>
<sequence length="378" mass="44207">MTEAHGSLLSVAPLEIRHRIYQQLLGAETHLFFDKGHLQMVPCQGADDVSHRMPKWDKMCKFDDPVWIRRVESSWGCHWKCEEIYLNGVEGGDRISHMPLLSLLLTSKTMYFDVVQFFSHPSQYVHFTDLETIDCLLSATASSVARGTSDRGRWSIFRSVHNIGLTLRASLRLLGTLYVPYLSKPHMERERGTPPRQFATPEGSGCLRQYEQWKRLWPSLLELPHLQRLSFWLDHNEYYGWDLVNEREILQDLSDVMPGLTKHGVEVYVNLPRLPLNKRSSYMEEEYFVGEEPEFCLQRRTRLPWIYADENVMHEGEPGVKWAVNNENGEIPLHYPKDQISEPDFDWMMFDAMGWDMDSKEFERSYLGNQIMHGGNFM</sequence>
<reference evidence="1" key="1">
    <citation type="journal article" date="2020" name="Phytopathology">
        <title>Genome sequence and comparative analysis of Colletotrichum gloeosporioides isolated from Liriodendron leaves.</title>
        <authorList>
            <person name="Fu F.F."/>
            <person name="Hao Z."/>
            <person name="Wang P."/>
            <person name="Lu Y."/>
            <person name="Xue L.J."/>
            <person name="Wei G."/>
            <person name="Tian Y."/>
            <person name="Baishi H."/>
            <person name="Xu H."/>
            <person name="Shi J."/>
            <person name="Cheng T."/>
            <person name="Wang G."/>
            <person name="Yi Y."/>
            <person name="Chen J."/>
        </authorList>
    </citation>
    <scope>NUCLEOTIDE SEQUENCE</scope>
    <source>
        <strain evidence="1">Lc1</strain>
    </source>
</reference>
<evidence type="ECO:0000313" key="1">
    <source>
        <dbReference type="EMBL" id="KAF3800374.1"/>
    </source>
</evidence>
<name>A0A8H4FGR0_COLGL</name>